<comment type="caution">
    <text evidence="3">The sequence shown here is derived from an EMBL/GenBank/DDBJ whole genome shotgun (WGS) entry which is preliminary data.</text>
</comment>
<protein>
    <recommendedName>
        <fullName evidence="2">DUF7847 domain-containing protein</fullName>
    </recommendedName>
</protein>
<gene>
    <name evidence="3" type="ORF">M1E25_00005</name>
</gene>
<organism evidence="3 4">
    <name type="scientific">Streptomyces meridianus</name>
    <dbReference type="NCBI Taxonomy" id="2938945"/>
    <lineage>
        <taxon>Bacteria</taxon>
        <taxon>Bacillati</taxon>
        <taxon>Actinomycetota</taxon>
        <taxon>Actinomycetes</taxon>
        <taxon>Kitasatosporales</taxon>
        <taxon>Streptomycetaceae</taxon>
        <taxon>Streptomyces</taxon>
    </lineage>
</organism>
<reference evidence="3" key="1">
    <citation type="journal article" date="2023" name="Int. J. Syst. Evol. Microbiol.">
        <title>Streptomyces meridianus sp. nov. isolated from brackish water of the Tagus estuary in Alcochete, Portugal.</title>
        <authorList>
            <person name="Santos J.D.N."/>
            <person name="Klimek D."/>
            <person name="Calusinska M."/>
            <person name="Lobo Da Cunha A."/>
            <person name="Catita J."/>
            <person name="Goncalves H."/>
            <person name="Gonzalez I."/>
            <person name="Reyes F."/>
            <person name="Lage O.M."/>
        </authorList>
    </citation>
    <scope>NUCLEOTIDE SEQUENCE</scope>
    <source>
        <strain evidence="3">MTZ3.1</strain>
    </source>
</reference>
<accession>A0ABT0WZJ9</accession>
<keyword evidence="1" id="KW-0472">Membrane</keyword>
<dbReference type="Proteomes" id="UP001167160">
    <property type="component" value="Unassembled WGS sequence"/>
</dbReference>
<dbReference type="EMBL" id="JAMQGM010000001">
    <property type="protein sequence ID" value="MCM2575752.1"/>
    <property type="molecule type" value="Genomic_DNA"/>
</dbReference>
<name>A0ABT0WZJ9_9ACTN</name>
<evidence type="ECO:0000259" key="2">
    <source>
        <dbReference type="Pfam" id="PF25231"/>
    </source>
</evidence>
<dbReference type="PANTHER" id="PTHR33133">
    <property type="entry name" value="OS08G0107100 PROTEIN-RELATED"/>
    <property type="match status" value="1"/>
</dbReference>
<evidence type="ECO:0000256" key="1">
    <source>
        <dbReference type="SAM" id="Phobius"/>
    </source>
</evidence>
<keyword evidence="1" id="KW-1133">Transmembrane helix</keyword>
<feature type="domain" description="DUF7847" evidence="2">
    <location>
        <begin position="91"/>
        <end position="288"/>
    </location>
</feature>
<feature type="transmembrane region" description="Helical" evidence="1">
    <location>
        <begin position="262"/>
        <end position="292"/>
    </location>
</feature>
<dbReference type="InterPro" id="IPR057169">
    <property type="entry name" value="DUF7847"/>
</dbReference>
<dbReference type="Pfam" id="PF25231">
    <property type="entry name" value="DUF7847"/>
    <property type="match status" value="1"/>
</dbReference>
<evidence type="ECO:0000313" key="4">
    <source>
        <dbReference type="Proteomes" id="UP001167160"/>
    </source>
</evidence>
<keyword evidence="1" id="KW-0812">Transmembrane</keyword>
<evidence type="ECO:0000313" key="3">
    <source>
        <dbReference type="EMBL" id="MCM2575752.1"/>
    </source>
</evidence>
<keyword evidence="4" id="KW-1185">Reference proteome</keyword>
<sequence length="330" mass="34393">MPLRPLGVGEILLAALSVVRTHWRTALGFSLAVAFVTQGLRTAVEGFLFPDLPRGEALGNSPAPPLPENLGEVAGSQTGTGLTLLFGILGSILVTAVLTVVVSRAVLGRPVSTGDAWRTARPRLPRLFGLLLLIPLVLVGVLAVAVVPGSALLLSGAEAPGRSLLMLGLLAGITAALWLWVRFSLAAPALMLEKQGVVTSLRRSAKLVRGAWWRVCGIQILTQVLLMFVGVLIQLPTNVAVLLVGGEDGMKWLTGGAGPVDWTFLIITGVGALLAATVSFPVSAGVTALLYLDQRIRRESLDLELARAAGVCGYGPAPTDGPPHHTTSSL</sequence>
<feature type="transmembrane region" description="Helical" evidence="1">
    <location>
        <begin position="84"/>
        <end position="107"/>
    </location>
</feature>
<feature type="transmembrane region" description="Helical" evidence="1">
    <location>
        <begin position="165"/>
        <end position="190"/>
    </location>
</feature>
<dbReference type="RefSeq" id="WP_251407396.1">
    <property type="nucleotide sequence ID" value="NZ_JAMQGM010000001.1"/>
</dbReference>
<feature type="transmembrane region" description="Helical" evidence="1">
    <location>
        <begin position="127"/>
        <end position="153"/>
    </location>
</feature>
<dbReference type="PANTHER" id="PTHR33133:SF1">
    <property type="entry name" value="EXPRESSED PROTEIN-RELATED"/>
    <property type="match status" value="1"/>
</dbReference>
<proteinExistence type="predicted"/>